<evidence type="ECO:0000256" key="1">
    <source>
        <dbReference type="ARBA" id="ARBA00004370"/>
    </source>
</evidence>
<comment type="caution">
    <text evidence="7">The sequence shown here is derived from an EMBL/GenBank/DDBJ whole genome shotgun (WGS) entry which is preliminary data.</text>
</comment>
<proteinExistence type="predicted"/>
<dbReference type="GO" id="GO:0016020">
    <property type="term" value="C:membrane"/>
    <property type="evidence" value="ECO:0007669"/>
    <property type="project" value="UniProtKB-SubCell"/>
</dbReference>
<dbReference type="AlphaFoldDB" id="A0A834D1K3"/>
<keyword evidence="6" id="KW-0472">Membrane</keyword>
<evidence type="ECO:0000256" key="3">
    <source>
        <dbReference type="ARBA" id="ARBA00022692"/>
    </source>
</evidence>
<evidence type="ECO:0000256" key="5">
    <source>
        <dbReference type="ARBA" id="ARBA00022989"/>
    </source>
</evidence>
<dbReference type="PANTHER" id="PTHR27008:SF585">
    <property type="entry name" value="PROTEIN KINASE DOMAIN-CONTAINING PROTEIN"/>
    <property type="match status" value="1"/>
</dbReference>
<dbReference type="EMBL" id="LIHL02000004">
    <property type="protein sequence ID" value="KAF5472293.1"/>
    <property type="molecule type" value="Genomic_DNA"/>
</dbReference>
<evidence type="ECO:0000313" key="8">
    <source>
        <dbReference type="Proteomes" id="UP000619265"/>
    </source>
</evidence>
<dbReference type="InterPro" id="IPR001611">
    <property type="entry name" value="Leu-rich_rpt"/>
</dbReference>
<sequence length="167" mass="17842">MAFNNLSGDLPSNMGLFLHNLQVLALHGNELSGTIPNSILNASQLIILDLGDNSFSSSIPKAIGNLRFLEALILGDNKLTIQSRELGSIFSSLSSCKFLRLFSLAKSHLNDVLPNSIGNLSTSLQRLGLHDCNIKGNIPEEIGNLSSLIDLTLNHNELGGPIPTTIG</sequence>
<dbReference type="SUPFAM" id="SSF52058">
    <property type="entry name" value="L domain-like"/>
    <property type="match status" value="1"/>
</dbReference>
<dbReference type="InterPro" id="IPR051809">
    <property type="entry name" value="Plant_receptor-like_S/T_kinase"/>
</dbReference>
<dbReference type="Proteomes" id="UP000619265">
    <property type="component" value="Unassembled WGS sequence"/>
</dbReference>
<keyword evidence="4" id="KW-0677">Repeat</keyword>
<dbReference type="Gene3D" id="3.80.10.10">
    <property type="entry name" value="Ribonuclease Inhibitor"/>
    <property type="match status" value="1"/>
</dbReference>
<gene>
    <name evidence="7" type="ORF">F2P56_009024</name>
</gene>
<protein>
    <submittedName>
        <fullName evidence="7">Uncharacterized protein</fullName>
    </submittedName>
</protein>
<reference evidence="7" key="1">
    <citation type="submission" date="2015-10" db="EMBL/GenBank/DDBJ databases">
        <authorList>
            <person name="Martinez-Garcia P.J."/>
            <person name="Crepeau M.W."/>
            <person name="Puiu D."/>
            <person name="Gonzalez-Ibeas D."/>
            <person name="Whalen J."/>
            <person name="Stevens K."/>
            <person name="Paul R."/>
            <person name="Butterfield T."/>
            <person name="Britton M."/>
            <person name="Reagan R."/>
            <person name="Chakraborty S."/>
            <person name="Walawage S.L."/>
            <person name="Vasquez-Gross H.A."/>
            <person name="Cardeno C."/>
            <person name="Famula R."/>
            <person name="Pratt K."/>
            <person name="Kuruganti S."/>
            <person name="Aradhya M.K."/>
            <person name="Leslie C.A."/>
            <person name="Dandekar A.M."/>
            <person name="Salzberg S.L."/>
            <person name="Wegrzyn J.L."/>
            <person name="Langley C.H."/>
            <person name="Neale D.B."/>
        </authorList>
    </citation>
    <scope>NUCLEOTIDE SEQUENCE</scope>
    <source>
        <tissue evidence="7">Leaves</tissue>
    </source>
</reference>
<dbReference type="Pfam" id="PF00560">
    <property type="entry name" value="LRR_1"/>
    <property type="match status" value="1"/>
</dbReference>
<keyword evidence="3" id="KW-0812">Transmembrane</keyword>
<accession>A0A834D1K3</accession>
<organism evidence="7 8">
    <name type="scientific">Juglans regia</name>
    <name type="common">English walnut</name>
    <dbReference type="NCBI Taxonomy" id="51240"/>
    <lineage>
        <taxon>Eukaryota</taxon>
        <taxon>Viridiplantae</taxon>
        <taxon>Streptophyta</taxon>
        <taxon>Embryophyta</taxon>
        <taxon>Tracheophyta</taxon>
        <taxon>Spermatophyta</taxon>
        <taxon>Magnoliopsida</taxon>
        <taxon>eudicotyledons</taxon>
        <taxon>Gunneridae</taxon>
        <taxon>Pentapetalae</taxon>
        <taxon>rosids</taxon>
        <taxon>fabids</taxon>
        <taxon>Fagales</taxon>
        <taxon>Juglandaceae</taxon>
        <taxon>Juglans</taxon>
    </lineage>
</organism>
<keyword evidence="5" id="KW-1133">Transmembrane helix</keyword>
<evidence type="ECO:0000256" key="2">
    <source>
        <dbReference type="ARBA" id="ARBA00022614"/>
    </source>
</evidence>
<dbReference type="PANTHER" id="PTHR27008">
    <property type="entry name" value="OS04G0122200 PROTEIN"/>
    <property type="match status" value="1"/>
</dbReference>
<name>A0A834D1K3_JUGRE</name>
<dbReference type="Gramene" id="Jr04_09170_p2">
    <property type="protein sequence ID" value="cds.Jr04_09170_p2"/>
    <property type="gene ID" value="Jr04_09170"/>
</dbReference>
<evidence type="ECO:0000313" key="7">
    <source>
        <dbReference type="EMBL" id="KAF5472293.1"/>
    </source>
</evidence>
<evidence type="ECO:0000256" key="4">
    <source>
        <dbReference type="ARBA" id="ARBA00022737"/>
    </source>
</evidence>
<dbReference type="Pfam" id="PF13855">
    <property type="entry name" value="LRR_8"/>
    <property type="match status" value="1"/>
</dbReference>
<dbReference type="InterPro" id="IPR032675">
    <property type="entry name" value="LRR_dom_sf"/>
</dbReference>
<evidence type="ECO:0000256" key="6">
    <source>
        <dbReference type="ARBA" id="ARBA00023136"/>
    </source>
</evidence>
<reference evidence="7" key="2">
    <citation type="submission" date="2020-03" db="EMBL/GenBank/DDBJ databases">
        <title>Walnut 2.0.</title>
        <authorList>
            <person name="Marrano A."/>
            <person name="Britton M."/>
            <person name="Zimin A.V."/>
            <person name="Zaini P.A."/>
            <person name="Workman R."/>
            <person name="Puiu D."/>
            <person name="Bianco L."/>
            <person name="Allen B.J."/>
            <person name="Troggio M."/>
            <person name="Leslie C.A."/>
            <person name="Timp W."/>
            <person name="Dendekar A."/>
            <person name="Salzberg S.L."/>
            <person name="Neale D.B."/>
        </authorList>
    </citation>
    <scope>NUCLEOTIDE SEQUENCE</scope>
    <source>
        <tissue evidence="7">Leaves</tissue>
    </source>
</reference>
<keyword evidence="2" id="KW-0433">Leucine-rich repeat</keyword>
<comment type="subcellular location">
    <subcellularLocation>
        <location evidence="1">Membrane</location>
    </subcellularLocation>
</comment>